<dbReference type="RefSeq" id="WP_139077908.1">
    <property type="nucleotide sequence ID" value="NZ_VDFU01000020.1"/>
</dbReference>
<keyword evidence="1" id="KW-1133">Transmembrane helix</keyword>
<dbReference type="AlphaFoldDB" id="A0A5C4MRH7"/>
<keyword evidence="1" id="KW-0472">Membrane</keyword>
<gene>
    <name evidence="2" type="ORF">FHG66_15170</name>
</gene>
<dbReference type="EMBL" id="VDFU01000020">
    <property type="protein sequence ID" value="TNC47981.1"/>
    <property type="molecule type" value="Genomic_DNA"/>
</dbReference>
<proteinExistence type="predicted"/>
<organism evidence="2 3">
    <name type="scientific">Rubellimicrobium rubrum</name>
    <dbReference type="NCBI Taxonomy" id="2585369"/>
    <lineage>
        <taxon>Bacteria</taxon>
        <taxon>Pseudomonadati</taxon>
        <taxon>Pseudomonadota</taxon>
        <taxon>Alphaproteobacteria</taxon>
        <taxon>Rhodobacterales</taxon>
        <taxon>Roseobacteraceae</taxon>
        <taxon>Rubellimicrobium</taxon>
    </lineage>
</organism>
<evidence type="ECO:0000256" key="1">
    <source>
        <dbReference type="SAM" id="Phobius"/>
    </source>
</evidence>
<feature type="transmembrane region" description="Helical" evidence="1">
    <location>
        <begin position="53"/>
        <end position="77"/>
    </location>
</feature>
<protein>
    <submittedName>
        <fullName evidence="2">Paraquat-inducible protein A</fullName>
    </submittedName>
</protein>
<comment type="caution">
    <text evidence="2">The sequence shown here is derived from an EMBL/GenBank/DDBJ whole genome shotgun (WGS) entry which is preliminary data.</text>
</comment>
<dbReference type="Proteomes" id="UP000305887">
    <property type="component" value="Unassembled WGS sequence"/>
</dbReference>
<dbReference type="OrthoDB" id="5291921at2"/>
<evidence type="ECO:0000313" key="3">
    <source>
        <dbReference type="Proteomes" id="UP000305887"/>
    </source>
</evidence>
<feature type="transmembrane region" description="Helical" evidence="1">
    <location>
        <begin position="177"/>
        <end position="195"/>
    </location>
</feature>
<keyword evidence="3" id="KW-1185">Reference proteome</keyword>
<reference evidence="2 3" key="1">
    <citation type="submission" date="2019-06" db="EMBL/GenBank/DDBJ databases">
        <title>YIM 131921 draft genome.</title>
        <authorList>
            <person name="Jiang L."/>
        </authorList>
    </citation>
    <scope>NUCLEOTIDE SEQUENCE [LARGE SCALE GENOMIC DNA]</scope>
    <source>
        <strain evidence="2 3">YIM 131921</strain>
    </source>
</reference>
<feature type="transmembrane region" description="Helical" evidence="1">
    <location>
        <begin position="89"/>
        <end position="109"/>
    </location>
</feature>
<dbReference type="Pfam" id="PF04403">
    <property type="entry name" value="PqiA"/>
    <property type="match status" value="1"/>
</dbReference>
<keyword evidence="1" id="KW-0812">Transmembrane</keyword>
<dbReference type="InterPro" id="IPR007498">
    <property type="entry name" value="PqiA-like"/>
</dbReference>
<accession>A0A5C4MRH7</accession>
<evidence type="ECO:0000313" key="2">
    <source>
        <dbReference type="EMBL" id="TNC47981.1"/>
    </source>
</evidence>
<sequence>MPDGTILIAGTTLDGLIACPECDALYRAAEVPPGQRAACARCHTVLISPRRHAGMAIIALALTAVVLVIGALWFPFLRIEARGLWQEATLWNVATSFVGGPLVVVSLAVTVAIVVLPLLRAMLTLYTLVPIVFDRPPRPLAGRAFRLAEAMRPWSMAEIFAIGCAVSLVKIADLAQVTLGAAFWMFAGLVVVTVAQDQLVDRWSVWRSISPN</sequence>
<name>A0A5C4MRH7_9RHOB</name>